<dbReference type="EMBL" id="LOBU02000001">
    <property type="protein sequence ID" value="OKA11380.1"/>
    <property type="molecule type" value="Genomic_DNA"/>
</dbReference>
<evidence type="ECO:0000313" key="2">
    <source>
        <dbReference type="EMBL" id="OKA11380.1"/>
    </source>
</evidence>
<gene>
    <name evidence="2" type="ORF">ATP06_0200525</name>
</gene>
<accession>A0ABX3E3E7</accession>
<evidence type="ECO:0000256" key="1">
    <source>
        <dbReference type="SAM" id="Phobius"/>
    </source>
</evidence>
<comment type="caution">
    <text evidence="2">The sequence shown here is derived from an EMBL/GenBank/DDBJ whole genome shotgun (WGS) entry which is preliminary data.</text>
</comment>
<evidence type="ECO:0000313" key="3">
    <source>
        <dbReference type="Proteomes" id="UP000186883"/>
    </source>
</evidence>
<protein>
    <submittedName>
        <fullName evidence="2">Uncharacterized protein</fullName>
    </submittedName>
</protein>
<feature type="transmembrane region" description="Helical" evidence="1">
    <location>
        <begin position="136"/>
        <end position="157"/>
    </location>
</feature>
<sequence>MDSGGHDPLVVELPSTTTCRGGVMRAGEHPRIHLQHNHNWRLEGSLGILTYSLHPIPVPRPAKGVKTAPVRCGACETELDVRVYSAQLTRITRSLLLLVGVGALVATVLVAVLLMGSDEPRNGSEPPESTLSYLPVGFGIVALFTVGTVGIVGSYFYDGVRLPRRSGHALRRPRRRSRS</sequence>
<keyword evidence="1" id="KW-0472">Membrane</keyword>
<proteinExistence type="predicted"/>
<keyword evidence="1" id="KW-1133">Transmembrane helix</keyword>
<organism evidence="2 3">
    <name type="scientific">Amycolatopsis regifaucium</name>
    <dbReference type="NCBI Taxonomy" id="546365"/>
    <lineage>
        <taxon>Bacteria</taxon>
        <taxon>Bacillati</taxon>
        <taxon>Actinomycetota</taxon>
        <taxon>Actinomycetes</taxon>
        <taxon>Pseudonocardiales</taxon>
        <taxon>Pseudonocardiaceae</taxon>
        <taxon>Amycolatopsis</taxon>
    </lineage>
</organism>
<name>A0ABX3E3E7_9PSEU</name>
<feature type="transmembrane region" description="Helical" evidence="1">
    <location>
        <begin position="95"/>
        <end position="116"/>
    </location>
</feature>
<keyword evidence="1" id="KW-0812">Transmembrane</keyword>
<reference evidence="2" key="1">
    <citation type="submission" date="2016-11" db="EMBL/GenBank/DDBJ databases">
        <title>Genome sequencing of Amycolatopsis regifaucium.</title>
        <authorList>
            <person name="Mayilraj S."/>
            <person name="Kaur N."/>
        </authorList>
    </citation>
    <scope>NUCLEOTIDE SEQUENCE [LARGE SCALE GENOMIC DNA]</scope>
    <source>
        <strain evidence="2">GY080</strain>
    </source>
</reference>
<dbReference type="Proteomes" id="UP000186883">
    <property type="component" value="Unassembled WGS sequence"/>
</dbReference>
<keyword evidence="3" id="KW-1185">Reference proteome</keyword>